<dbReference type="OrthoDB" id="762278at2"/>
<keyword evidence="2" id="KW-1185">Reference proteome</keyword>
<protein>
    <submittedName>
        <fullName evidence="1">Uncharacterized protein</fullName>
    </submittedName>
</protein>
<organism evidence="1 2">
    <name type="scientific">Sphingobacterium allocomposti</name>
    <dbReference type="NCBI Taxonomy" id="415956"/>
    <lineage>
        <taxon>Bacteria</taxon>
        <taxon>Pseudomonadati</taxon>
        <taxon>Bacteroidota</taxon>
        <taxon>Sphingobacteriia</taxon>
        <taxon>Sphingobacteriales</taxon>
        <taxon>Sphingobacteriaceae</taxon>
        <taxon>Sphingobacterium</taxon>
    </lineage>
</organism>
<evidence type="ECO:0000313" key="2">
    <source>
        <dbReference type="Proteomes" id="UP000325105"/>
    </source>
</evidence>
<accession>A0A5S5D8G4</accession>
<gene>
    <name evidence="1" type="ORF">BC792_11726</name>
</gene>
<comment type="caution">
    <text evidence="1">The sequence shown here is derived from an EMBL/GenBank/DDBJ whole genome shotgun (WGS) entry which is preliminary data.</text>
</comment>
<proteinExistence type="predicted"/>
<evidence type="ECO:0000313" key="1">
    <source>
        <dbReference type="EMBL" id="TYP92251.1"/>
    </source>
</evidence>
<sequence length="155" mass="17994">MPEIQERHLYSTVIFTDSIVYRFAKDNFFLADTQQKTLGWPASYRGEIKDLENHIRLRYEKEKDTKEKTDSIYVFKCMVLRNDSLADIEQIVGKPSLLSDIITQEFRKNSRSWQAAVLETSGLRHDTFIRVLARLNDDGSVTIKTPMGLHTFAGY</sequence>
<dbReference type="EMBL" id="VNHX01000017">
    <property type="protein sequence ID" value="TYP92251.1"/>
    <property type="molecule type" value="Genomic_DNA"/>
</dbReference>
<dbReference type="AlphaFoldDB" id="A0A5S5D8G4"/>
<dbReference type="RefSeq" id="WP_148909354.1">
    <property type="nucleotide sequence ID" value="NZ_VNHX01000017.1"/>
</dbReference>
<dbReference type="Proteomes" id="UP000325105">
    <property type="component" value="Unassembled WGS sequence"/>
</dbReference>
<name>A0A5S5D8G4_9SPHI</name>
<reference evidence="1 2" key="1">
    <citation type="submission" date="2019-07" db="EMBL/GenBank/DDBJ databases">
        <title>Genomic Encyclopedia of Archaeal and Bacterial Type Strains, Phase II (KMG-II): from individual species to whole genera.</title>
        <authorList>
            <person name="Goeker M."/>
        </authorList>
    </citation>
    <scope>NUCLEOTIDE SEQUENCE [LARGE SCALE GENOMIC DNA]</scope>
    <source>
        <strain evidence="1 2">DSM 18850</strain>
    </source>
</reference>